<name>I1E0T9_9GAMM</name>
<gene>
    <name evidence="1" type="ORF">RNAN_2930</name>
</gene>
<evidence type="ECO:0000313" key="1">
    <source>
        <dbReference type="EMBL" id="GAB59917.1"/>
    </source>
</evidence>
<dbReference type="EMBL" id="BAFK01000019">
    <property type="protein sequence ID" value="GAB59917.1"/>
    <property type="molecule type" value="Genomic_DNA"/>
</dbReference>
<keyword evidence="2" id="KW-1185">Reference proteome</keyword>
<dbReference type="AlphaFoldDB" id="I1E0T9"/>
<reference evidence="1 2" key="1">
    <citation type="journal article" date="2012" name="J. Bacteriol.">
        <title>Genome Sequence of the Protease-Producing Bacterium Rheinheimera nanhaiensis E407-8T, Isolated from Deep-Sea Sediment of the South China Sea.</title>
        <authorList>
            <person name="Zhang X.-Y."/>
            <person name="Zhang Y.-J."/>
            <person name="Qin Q.-L."/>
            <person name="Xie B.-B."/>
            <person name="Chen X.-L."/>
            <person name="Zhou B.-C."/>
            <person name="Zhang Y.-Z."/>
        </authorList>
    </citation>
    <scope>NUCLEOTIDE SEQUENCE [LARGE SCALE GENOMIC DNA]</scope>
    <source>
        <strain evidence="1 2">E407-8</strain>
    </source>
</reference>
<comment type="caution">
    <text evidence="1">The sequence shown here is derived from an EMBL/GenBank/DDBJ whole genome shotgun (WGS) entry which is preliminary data.</text>
</comment>
<dbReference type="Proteomes" id="UP000004374">
    <property type="component" value="Unassembled WGS sequence"/>
</dbReference>
<accession>I1E0T9</accession>
<proteinExistence type="predicted"/>
<sequence>MRRGGKSWIANQAKEFALNNGKTVLVCNKEITTLQRRKKHLTLIEKIPKAEPKTKVIYDDHYL</sequence>
<protein>
    <submittedName>
        <fullName evidence="1">Uncharacterized protein</fullName>
    </submittedName>
</protein>
<evidence type="ECO:0000313" key="2">
    <source>
        <dbReference type="Proteomes" id="UP000004374"/>
    </source>
</evidence>
<organism evidence="1 2">
    <name type="scientific">Rheinheimera nanhaiensis E407-8</name>
    <dbReference type="NCBI Taxonomy" id="562729"/>
    <lineage>
        <taxon>Bacteria</taxon>
        <taxon>Pseudomonadati</taxon>
        <taxon>Pseudomonadota</taxon>
        <taxon>Gammaproteobacteria</taxon>
        <taxon>Chromatiales</taxon>
        <taxon>Chromatiaceae</taxon>
        <taxon>Rheinheimera</taxon>
    </lineage>
</organism>